<feature type="region of interest" description="Disordered" evidence="1">
    <location>
        <begin position="1"/>
        <end position="48"/>
    </location>
</feature>
<reference evidence="2" key="1">
    <citation type="submission" date="2018-11" db="EMBL/GenBank/DDBJ databases">
        <authorList>
            <consortium name="Pathogen Informatics"/>
        </authorList>
    </citation>
    <scope>NUCLEOTIDE SEQUENCE</scope>
</reference>
<dbReference type="EMBL" id="CAAALY010014233">
    <property type="protein sequence ID" value="VEL12258.1"/>
    <property type="molecule type" value="Genomic_DNA"/>
</dbReference>
<feature type="compositionally biased region" description="Low complexity" evidence="1">
    <location>
        <begin position="1"/>
        <end position="17"/>
    </location>
</feature>
<protein>
    <submittedName>
        <fullName evidence="2">Uncharacterized protein</fullName>
    </submittedName>
</protein>
<dbReference type="Proteomes" id="UP000784294">
    <property type="component" value="Unassembled WGS sequence"/>
</dbReference>
<dbReference type="AlphaFoldDB" id="A0A448WI34"/>
<comment type="caution">
    <text evidence="2">The sequence shown here is derived from an EMBL/GenBank/DDBJ whole genome shotgun (WGS) entry which is preliminary data.</text>
</comment>
<feature type="region of interest" description="Disordered" evidence="1">
    <location>
        <begin position="61"/>
        <end position="97"/>
    </location>
</feature>
<gene>
    <name evidence="2" type="ORF">PXEA_LOCUS5698</name>
</gene>
<feature type="compositionally biased region" description="Basic and acidic residues" evidence="1">
    <location>
        <begin position="31"/>
        <end position="46"/>
    </location>
</feature>
<organism evidence="2 3">
    <name type="scientific">Protopolystoma xenopodis</name>
    <dbReference type="NCBI Taxonomy" id="117903"/>
    <lineage>
        <taxon>Eukaryota</taxon>
        <taxon>Metazoa</taxon>
        <taxon>Spiralia</taxon>
        <taxon>Lophotrochozoa</taxon>
        <taxon>Platyhelminthes</taxon>
        <taxon>Monogenea</taxon>
        <taxon>Polyopisthocotylea</taxon>
        <taxon>Polystomatidea</taxon>
        <taxon>Polystomatidae</taxon>
        <taxon>Protopolystoma</taxon>
    </lineage>
</organism>
<feature type="compositionally biased region" description="Low complexity" evidence="1">
    <location>
        <begin position="71"/>
        <end position="80"/>
    </location>
</feature>
<keyword evidence="3" id="KW-1185">Reference proteome</keyword>
<accession>A0A448WI34</accession>
<sequence length="97" mass="10741">MDMVSGASELESLAASGRRFVPDRGFAGVDPSRRLDGPVQFEKDLNVDEEDPFQLSKFLSAAKKAQKRSSDNNAPSSSTSIADANRDTTHRKRERRE</sequence>
<evidence type="ECO:0000256" key="1">
    <source>
        <dbReference type="SAM" id="MobiDB-lite"/>
    </source>
</evidence>
<proteinExistence type="predicted"/>
<evidence type="ECO:0000313" key="2">
    <source>
        <dbReference type="EMBL" id="VEL12258.1"/>
    </source>
</evidence>
<evidence type="ECO:0000313" key="3">
    <source>
        <dbReference type="Proteomes" id="UP000784294"/>
    </source>
</evidence>
<name>A0A448WI34_9PLAT</name>